<feature type="region of interest" description="Disordered" evidence="1">
    <location>
        <begin position="1"/>
        <end position="66"/>
    </location>
</feature>
<reference evidence="3" key="1">
    <citation type="submission" date="2013-09" db="EMBL/GenBank/DDBJ databases">
        <title>Corchorus olitorius genome sequencing.</title>
        <authorList>
            <person name="Alam M."/>
            <person name="Haque M.S."/>
            <person name="Islam M.S."/>
            <person name="Emdad E.M."/>
            <person name="Islam M.M."/>
            <person name="Ahmed B."/>
            <person name="Halim A."/>
            <person name="Hossen Q.M.M."/>
            <person name="Hossain M.Z."/>
            <person name="Ahmed R."/>
            <person name="Khan M.M."/>
            <person name="Islam R."/>
            <person name="Rashid M.M."/>
            <person name="Khan S.A."/>
            <person name="Rahman M.S."/>
            <person name="Alam M."/>
            <person name="Yahiya A.S."/>
            <person name="Khan M.S."/>
            <person name="Azam M.S."/>
            <person name="Haque T."/>
            <person name="Lashkar M.Z.H."/>
            <person name="Akhand A.I."/>
            <person name="Morshed G."/>
            <person name="Roy S."/>
            <person name="Uddin K.S."/>
            <person name="Rabeya T."/>
            <person name="Hossain A.S."/>
            <person name="Chowdhury A."/>
            <person name="Snigdha A.R."/>
            <person name="Mortoza M.S."/>
            <person name="Matin S.A."/>
            <person name="Hoque S.M.E."/>
            <person name="Islam M.K."/>
            <person name="Roy D.K."/>
            <person name="Haider R."/>
            <person name="Moosa M.M."/>
            <person name="Elias S.M."/>
            <person name="Hasan A.M."/>
            <person name="Jahan S."/>
            <person name="Shafiuddin M."/>
            <person name="Mahmood N."/>
            <person name="Shommy N.S."/>
        </authorList>
    </citation>
    <scope>NUCLEOTIDE SEQUENCE [LARGE SCALE GENOMIC DNA]</scope>
    <source>
        <strain evidence="3">cv. O-4</strain>
    </source>
</reference>
<feature type="compositionally biased region" description="Polar residues" evidence="1">
    <location>
        <begin position="10"/>
        <end position="22"/>
    </location>
</feature>
<keyword evidence="3" id="KW-1185">Reference proteome</keyword>
<protein>
    <submittedName>
        <fullName evidence="2">Uncharacterized protein</fullName>
    </submittedName>
</protein>
<evidence type="ECO:0000256" key="1">
    <source>
        <dbReference type="SAM" id="MobiDB-lite"/>
    </source>
</evidence>
<comment type="caution">
    <text evidence="2">The sequence shown here is derived from an EMBL/GenBank/DDBJ whole genome shotgun (WGS) entry which is preliminary data.</text>
</comment>
<sequence>MTLTRRIPTKTESLTTFRSGQLSHPPPSRPKLQILKPKWRGKRSMKEENGYTEARISKGKGARGSNGGVKLVWSQPEAANTVRALFSFSLSLHLYDDVAKDF</sequence>
<dbReference type="EMBL" id="AWUE01022196">
    <property type="protein sequence ID" value="OMO59304.1"/>
    <property type="molecule type" value="Genomic_DNA"/>
</dbReference>
<evidence type="ECO:0000313" key="2">
    <source>
        <dbReference type="EMBL" id="OMO59304.1"/>
    </source>
</evidence>
<evidence type="ECO:0000313" key="3">
    <source>
        <dbReference type="Proteomes" id="UP000187203"/>
    </source>
</evidence>
<dbReference type="AlphaFoldDB" id="A0A1R3GMG7"/>
<gene>
    <name evidence="2" type="ORF">COLO4_34253</name>
</gene>
<proteinExistence type="predicted"/>
<dbReference type="Proteomes" id="UP000187203">
    <property type="component" value="Unassembled WGS sequence"/>
</dbReference>
<organism evidence="2 3">
    <name type="scientific">Corchorus olitorius</name>
    <dbReference type="NCBI Taxonomy" id="93759"/>
    <lineage>
        <taxon>Eukaryota</taxon>
        <taxon>Viridiplantae</taxon>
        <taxon>Streptophyta</taxon>
        <taxon>Embryophyta</taxon>
        <taxon>Tracheophyta</taxon>
        <taxon>Spermatophyta</taxon>
        <taxon>Magnoliopsida</taxon>
        <taxon>eudicotyledons</taxon>
        <taxon>Gunneridae</taxon>
        <taxon>Pentapetalae</taxon>
        <taxon>rosids</taxon>
        <taxon>malvids</taxon>
        <taxon>Malvales</taxon>
        <taxon>Malvaceae</taxon>
        <taxon>Grewioideae</taxon>
        <taxon>Apeibeae</taxon>
        <taxon>Corchorus</taxon>
    </lineage>
</organism>
<name>A0A1R3GMG7_9ROSI</name>
<accession>A0A1R3GMG7</accession>